<dbReference type="Proteomes" id="UP000265631">
    <property type="component" value="Unassembled WGS sequence"/>
</dbReference>
<feature type="domain" description="Heterokaryon incompatibility" evidence="1">
    <location>
        <begin position="240"/>
        <end position="378"/>
    </location>
</feature>
<protein>
    <submittedName>
        <fullName evidence="2">Het-domain-containing protein</fullName>
    </submittedName>
</protein>
<gene>
    <name evidence="2" type="ORF">FIE12Z_11235</name>
</gene>
<name>A0A395M9G7_9HYPO</name>
<dbReference type="AlphaFoldDB" id="A0A395M9G7"/>
<evidence type="ECO:0000313" key="3">
    <source>
        <dbReference type="Proteomes" id="UP000265631"/>
    </source>
</evidence>
<dbReference type="EMBL" id="PXXK01000425">
    <property type="protein sequence ID" value="RFN44521.1"/>
    <property type="molecule type" value="Genomic_DNA"/>
</dbReference>
<evidence type="ECO:0000259" key="1">
    <source>
        <dbReference type="Pfam" id="PF06985"/>
    </source>
</evidence>
<dbReference type="Pfam" id="PF06985">
    <property type="entry name" value="HET"/>
    <property type="match status" value="1"/>
</dbReference>
<comment type="caution">
    <text evidence="2">The sequence shown here is derived from an EMBL/GenBank/DDBJ whole genome shotgun (WGS) entry which is preliminary data.</text>
</comment>
<proteinExistence type="predicted"/>
<sequence>MSENPGTELHEQVNDPINKPKIGSVLHPQQSGCPIVREITDRLRLPSVVAKTGAVDVGGVCLSRDDFCPESAHCVLCSFVNKIRPAGTNNASPRSVHFVLNRPTNDILRRNMDTQVTSETPPLGYWDADDYTIVVTNGAKVFQTIDWFGRTIIEHRPEHESESCILRTFCFWRYEAPSPNLLTPKLDTLTYITNQAKHWLCLCDESHGVCKSLVSKSTTPISLIDCNRHCLVHGSQESRYVALSYVWGKAGRSFNLPERKYGVPLHGLPRTISDAIAVTKSLEYEYLWVDMLCIDQESKEDKHRQIAIMDQIYRSADFTIIVAAGSDCGDGIPGVSERRRPPRLSITIGNTILVEDKENAVKEIEASIWRSRGWTFQEGLLSRRRLVFTNTQMLFSCLSNQASEPKEGPEFSHQASEVNDLPSTIFTLHERDSLWDTSFLQTNRAPHTTLIGNGRNDFTGSYGFPISFAELLQKYSTLDFSFESDIVNAFRAIGNTFALKTPPVLHLHGLPFIFSNEPMTASSLTHGLAWHLERGNGEAARRPDFPSWSWLGYRGPVRWSAFHRDGATIPIGREWCHKTFSHLTSMITLSNRRFEPLQLSQWWREWSSARASEGLAPSRLMILGPMITKKVWFDAECTPENLELPTRYTLTGKEAWFPIFQYKIGESLLMSLETCHHLLENLRRGNWRALLLTDDFLLIIQFVAADTEDGPYRRVGSADINIFTAGGRYRMGRDHFVKECTELVDIELV</sequence>
<dbReference type="PANTHER" id="PTHR33112:SF1">
    <property type="entry name" value="HETEROKARYON INCOMPATIBILITY DOMAIN-CONTAINING PROTEIN"/>
    <property type="match status" value="1"/>
</dbReference>
<accession>A0A395M9G7</accession>
<evidence type="ECO:0000313" key="2">
    <source>
        <dbReference type="EMBL" id="RFN44521.1"/>
    </source>
</evidence>
<reference evidence="2 3" key="1">
    <citation type="journal article" date="2018" name="PLoS Pathog.">
        <title>Evolution of structural diversity of trichothecenes, a family of toxins produced by plant pathogenic and entomopathogenic fungi.</title>
        <authorList>
            <person name="Proctor R.H."/>
            <person name="McCormick S.P."/>
            <person name="Kim H.S."/>
            <person name="Cardoza R.E."/>
            <person name="Stanley A.M."/>
            <person name="Lindo L."/>
            <person name="Kelly A."/>
            <person name="Brown D.W."/>
            <person name="Lee T."/>
            <person name="Vaughan M.M."/>
            <person name="Alexander N.J."/>
            <person name="Busman M."/>
            <person name="Gutierrez S."/>
        </authorList>
    </citation>
    <scope>NUCLEOTIDE SEQUENCE [LARGE SCALE GENOMIC DNA]</scope>
    <source>
        <strain evidence="2 3">NRRL 13405</strain>
    </source>
</reference>
<dbReference type="STRING" id="2594813.A0A395M9G7"/>
<dbReference type="InterPro" id="IPR010730">
    <property type="entry name" value="HET"/>
</dbReference>
<keyword evidence="3" id="KW-1185">Reference proteome</keyword>
<dbReference type="PANTHER" id="PTHR33112">
    <property type="entry name" value="DOMAIN PROTEIN, PUTATIVE-RELATED"/>
    <property type="match status" value="1"/>
</dbReference>
<organism evidence="2 3">
    <name type="scientific">Fusarium flagelliforme</name>
    <dbReference type="NCBI Taxonomy" id="2675880"/>
    <lineage>
        <taxon>Eukaryota</taxon>
        <taxon>Fungi</taxon>
        <taxon>Dikarya</taxon>
        <taxon>Ascomycota</taxon>
        <taxon>Pezizomycotina</taxon>
        <taxon>Sordariomycetes</taxon>
        <taxon>Hypocreomycetidae</taxon>
        <taxon>Hypocreales</taxon>
        <taxon>Nectriaceae</taxon>
        <taxon>Fusarium</taxon>
        <taxon>Fusarium incarnatum-equiseti species complex</taxon>
    </lineage>
</organism>